<keyword evidence="1" id="KW-0808">Transferase</keyword>
<proteinExistence type="predicted"/>
<keyword evidence="2" id="KW-1185">Reference proteome</keyword>
<keyword evidence="1" id="KW-0489">Methyltransferase</keyword>
<comment type="caution">
    <text evidence="1">The sequence shown here is derived from an EMBL/GenBank/DDBJ whole genome shotgun (WGS) entry which is preliminary data.</text>
</comment>
<dbReference type="Proteomes" id="UP000790377">
    <property type="component" value="Unassembled WGS sequence"/>
</dbReference>
<reference evidence="1" key="1">
    <citation type="journal article" date="2021" name="New Phytol.">
        <title>Evolutionary innovations through gain and loss of genes in the ectomycorrhizal Boletales.</title>
        <authorList>
            <person name="Wu G."/>
            <person name="Miyauchi S."/>
            <person name="Morin E."/>
            <person name="Kuo A."/>
            <person name="Drula E."/>
            <person name="Varga T."/>
            <person name="Kohler A."/>
            <person name="Feng B."/>
            <person name="Cao Y."/>
            <person name="Lipzen A."/>
            <person name="Daum C."/>
            <person name="Hundley H."/>
            <person name="Pangilinan J."/>
            <person name="Johnson J."/>
            <person name="Barry K."/>
            <person name="LaButti K."/>
            <person name="Ng V."/>
            <person name="Ahrendt S."/>
            <person name="Min B."/>
            <person name="Choi I.G."/>
            <person name="Park H."/>
            <person name="Plett J.M."/>
            <person name="Magnuson J."/>
            <person name="Spatafora J.W."/>
            <person name="Nagy L.G."/>
            <person name="Henrissat B."/>
            <person name="Grigoriev I.V."/>
            <person name="Yang Z.L."/>
            <person name="Xu J."/>
            <person name="Martin F.M."/>
        </authorList>
    </citation>
    <scope>NUCLEOTIDE SEQUENCE</scope>
    <source>
        <strain evidence="1">ATCC 28755</strain>
    </source>
</reference>
<protein>
    <submittedName>
        <fullName evidence="1">Methyltransferase domain-containing protein</fullName>
    </submittedName>
</protein>
<evidence type="ECO:0000313" key="2">
    <source>
        <dbReference type="Proteomes" id="UP000790377"/>
    </source>
</evidence>
<accession>A0ACB8AKA8</accession>
<sequence length="590" mass="65679">MSTLDIFDTLSSPLITSLLVTHPNDIASSDFAVPSIWESWWPWAIGSDDDNACATPKWLQLLRYSASSHGVENPPTTFPSNGVHPNQDKSNVGLGNGLPLELCTLIDTVLRLELNRQLSPITAISGSSRFITGRTYGMSPKKEHEVDRMSAFISSFLRSGNLQQVSRVVDIGSGQGYLSRSLQEQGLHVLALDFNEIQTSGAERWKAKSATRKNRREKTQTDQNVTLEGQNDDENNLKLTRSFKIVNQIPGVNNTEFTQSLKGSLTHKTIHITPQSLDLSIQDWLLSDGPEASAEQDNVPYPHVDPVLDLTPVLFVALHACGSLTLDILRTFLSKHAISTNQEQTRSIWNAHSLFVVGCCYNLMTPHDFPMSSALRERGGVLSLASRHLAAQIPSQWLRNTASQRKAELAIRKVVYRALLQPILQAIANQGKNPEDNASRNRTTGTDGSGANKQDEETLRGVGETSENKRLGKLNDAAYRDWNTFLVRAAEKMDFHLESISHQLPDYLKDERRRKQLESGLSVLHVLRCLLGPLIESLILIDRYDWVREELQQPLSHNQSMDVKLVNLFDQATGSGRNVAIVITPTDSQI</sequence>
<evidence type="ECO:0000313" key="1">
    <source>
        <dbReference type="EMBL" id="KAH7913428.1"/>
    </source>
</evidence>
<name>A0ACB8AKA8_9AGAM</name>
<dbReference type="EMBL" id="MU267631">
    <property type="protein sequence ID" value="KAH7913428.1"/>
    <property type="molecule type" value="Genomic_DNA"/>
</dbReference>
<organism evidence="1 2">
    <name type="scientific">Hygrophoropsis aurantiaca</name>
    <dbReference type="NCBI Taxonomy" id="72124"/>
    <lineage>
        <taxon>Eukaryota</taxon>
        <taxon>Fungi</taxon>
        <taxon>Dikarya</taxon>
        <taxon>Basidiomycota</taxon>
        <taxon>Agaricomycotina</taxon>
        <taxon>Agaricomycetes</taxon>
        <taxon>Agaricomycetidae</taxon>
        <taxon>Boletales</taxon>
        <taxon>Coniophorineae</taxon>
        <taxon>Hygrophoropsidaceae</taxon>
        <taxon>Hygrophoropsis</taxon>
    </lineage>
</organism>
<gene>
    <name evidence="1" type="ORF">BJ138DRAFT_1146178</name>
</gene>